<dbReference type="Proteomes" id="UP000199258">
    <property type="component" value="Unassembled WGS sequence"/>
</dbReference>
<organism evidence="1 2">
    <name type="scientific">Arthrobacter subterraneus</name>
    <dbReference type="NCBI Taxonomy" id="335973"/>
    <lineage>
        <taxon>Bacteria</taxon>
        <taxon>Bacillati</taxon>
        <taxon>Actinomycetota</taxon>
        <taxon>Actinomycetes</taxon>
        <taxon>Micrococcales</taxon>
        <taxon>Micrococcaceae</taxon>
        <taxon>Arthrobacter</taxon>
    </lineage>
</organism>
<protein>
    <submittedName>
        <fullName evidence="1">Methane oxygenase PmoA</fullName>
    </submittedName>
</protein>
<dbReference type="Pfam" id="PF14100">
    <property type="entry name" value="DUF6807"/>
    <property type="match status" value="1"/>
</dbReference>
<dbReference type="STRING" id="335973.SAMN04488693_11535"/>
<reference evidence="1 2" key="1">
    <citation type="submission" date="2016-10" db="EMBL/GenBank/DDBJ databases">
        <authorList>
            <person name="de Groot N.N."/>
        </authorList>
    </citation>
    <scope>NUCLEOTIDE SEQUENCE [LARGE SCALE GENOMIC DNA]</scope>
    <source>
        <strain evidence="1 2">NP_1H</strain>
    </source>
</reference>
<dbReference type="EMBL" id="FNDT01000015">
    <property type="protein sequence ID" value="SDI59951.1"/>
    <property type="molecule type" value="Genomic_DNA"/>
</dbReference>
<evidence type="ECO:0000313" key="1">
    <source>
        <dbReference type="EMBL" id="SDI59951.1"/>
    </source>
</evidence>
<dbReference type="InterPro" id="IPR029475">
    <property type="entry name" value="DUF6807"/>
</dbReference>
<proteinExistence type="predicted"/>
<accession>A0A1G8LW51</accession>
<gene>
    <name evidence="1" type="ORF">SAMN04488693_11535</name>
</gene>
<dbReference type="AlphaFoldDB" id="A0A1G8LW51"/>
<evidence type="ECO:0000313" key="2">
    <source>
        <dbReference type="Proteomes" id="UP000199258"/>
    </source>
</evidence>
<name>A0A1G8LW51_9MICC</name>
<keyword evidence="2" id="KW-1185">Reference proteome</keyword>
<sequence>MQEQSWQLDFATELTNVSDRTLDFGSPTTHGRPNAGYTGFFWRGPRSWTGCDILGPDGAGGEAMMGTSAPWIALAGQHDGLDGGATIVALAGTSSSSVPLKWFVRSEPFAALAPSPAFDEEITLTPGESLRLQHRYVFVDRICERGDIERIAKGASL</sequence>